<proteinExistence type="predicted"/>
<organism evidence="1 2">
    <name type="scientific">Pleuronectes platessa</name>
    <name type="common">European plaice</name>
    <dbReference type="NCBI Taxonomy" id="8262"/>
    <lineage>
        <taxon>Eukaryota</taxon>
        <taxon>Metazoa</taxon>
        <taxon>Chordata</taxon>
        <taxon>Craniata</taxon>
        <taxon>Vertebrata</taxon>
        <taxon>Euteleostomi</taxon>
        <taxon>Actinopterygii</taxon>
        <taxon>Neopterygii</taxon>
        <taxon>Teleostei</taxon>
        <taxon>Neoteleostei</taxon>
        <taxon>Acanthomorphata</taxon>
        <taxon>Carangaria</taxon>
        <taxon>Pleuronectiformes</taxon>
        <taxon>Pleuronectoidei</taxon>
        <taxon>Pleuronectidae</taxon>
        <taxon>Pleuronectes</taxon>
    </lineage>
</organism>
<comment type="caution">
    <text evidence="1">The sequence shown here is derived from an EMBL/GenBank/DDBJ whole genome shotgun (WGS) entry which is preliminary data.</text>
</comment>
<dbReference type="EMBL" id="CADEAL010001714">
    <property type="protein sequence ID" value="CAB1434943.1"/>
    <property type="molecule type" value="Genomic_DNA"/>
</dbReference>
<name>A0A9N7UQK3_PLEPL</name>
<dbReference type="AlphaFoldDB" id="A0A9N7UQK3"/>
<dbReference type="Proteomes" id="UP001153269">
    <property type="component" value="Unassembled WGS sequence"/>
</dbReference>
<reference evidence="1" key="1">
    <citation type="submission" date="2020-03" db="EMBL/GenBank/DDBJ databases">
        <authorList>
            <person name="Weist P."/>
        </authorList>
    </citation>
    <scope>NUCLEOTIDE SEQUENCE</scope>
</reference>
<gene>
    <name evidence="1" type="ORF">PLEPLA_LOCUS23045</name>
</gene>
<protein>
    <submittedName>
        <fullName evidence="1">Uncharacterized protein</fullName>
    </submittedName>
</protein>
<accession>A0A9N7UQK3</accession>
<evidence type="ECO:0000313" key="1">
    <source>
        <dbReference type="EMBL" id="CAB1434943.1"/>
    </source>
</evidence>
<keyword evidence="2" id="KW-1185">Reference proteome</keyword>
<sequence>MFVEWRCPKSKLCHLVDNQVGDTEPSQETTIRSAESTEVSPMAAECLALRDLTSPRKSFAVVTEEEGDRAEQKENICMERRRCSPLKVPRVHRPSPADPQKRGR</sequence>
<evidence type="ECO:0000313" key="2">
    <source>
        <dbReference type="Proteomes" id="UP001153269"/>
    </source>
</evidence>